<evidence type="ECO:0000313" key="2">
    <source>
        <dbReference type="EMBL" id="SDO42178.1"/>
    </source>
</evidence>
<protein>
    <submittedName>
        <fullName evidence="2">Uncharacterized protein</fullName>
    </submittedName>
</protein>
<dbReference type="RefSeq" id="WP_170254365.1">
    <property type="nucleotide sequence ID" value="NZ_BKAE01000012.1"/>
</dbReference>
<gene>
    <name evidence="2" type="ORF">SAMN05192576_4005</name>
</gene>
<feature type="region of interest" description="Disordered" evidence="1">
    <location>
        <begin position="22"/>
        <end position="58"/>
    </location>
</feature>
<name>A0A1H0JEK1_9ACTN</name>
<evidence type="ECO:0000256" key="1">
    <source>
        <dbReference type="SAM" id="MobiDB-lite"/>
    </source>
</evidence>
<reference evidence="2 3" key="1">
    <citation type="submission" date="2016-10" db="EMBL/GenBank/DDBJ databases">
        <authorList>
            <person name="de Groot N.N."/>
        </authorList>
    </citation>
    <scope>NUCLEOTIDE SEQUENCE [LARGE SCALE GENOMIC DNA]</scope>
    <source>
        <strain evidence="2 3">CGMCC 1.11147</strain>
    </source>
</reference>
<sequence length="58" mass="6241">MYFDNLPCTVCGADIELRAHDASEVRSEKNPDGTVDLRVCTNPDCPTNTSTDADAPTP</sequence>
<dbReference type="EMBL" id="FNIC01000008">
    <property type="protein sequence ID" value="SDO42178.1"/>
    <property type="molecule type" value="Genomic_DNA"/>
</dbReference>
<dbReference type="AlphaFoldDB" id="A0A1H0JEK1"/>
<keyword evidence="3" id="KW-1185">Reference proteome</keyword>
<accession>A0A1H0JEK1</accession>
<dbReference type="Proteomes" id="UP000199004">
    <property type="component" value="Unassembled WGS sequence"/>
</dbReference>
<organism evidence="2 3">
    <name type="scientific">Nocardioides szechwanensis</name>
    <dbReference type="NCBI Taxonomy" id="1005944"/>
    <lineage>
        <taxon>Bacteria</taxon>
        <taxon>Bacillati</taxon>
        <taxon>Actinomycetota</taxon>
        <taxon>Actinomycetes</taxon>
        <taxon>Propionibacteriales</taxon>
        <taxon>Nocardioidaceae</taxon>
        <taxon>Nocardioides</taxon>
    </lineage>
</organism>
<evidence type="ECO:0000313" key="3">
    <source>
        <dbReference type="Proteomes" id="UP000199004"/>
    </source>
</evidence>
<feature type="compositionally biased region" description="Basic and acidic residues" evidence="1">
    <location>
        <begin position="22"/>
        <end position="31"/>
    </location>
</feature>
<proteinExistence type="predicted"/>